<reference evidence="3" key="1">
    <citation type="journal article" date="2019" name="Int. J. Syst. Evol. Microbiol.">
        <title>The Global Catalogue of Microorganisms (GCM) 10K type strain sequencing project: providing services to taxonomists for standard genome sequencing and annotation.</title>
        <authorList>
            <consortium name="The Broad Institute Genomics Platform"/>
            <consortium name="The Broad Institute Genome Sequencing Center for Infectious Disease"/>
            <person name="Wu L."/>
            <person name="Ma J."/>
        </authorList>
    </citation>
    <scope>NUCLEOTIDE SEQUENCE [LARGE SCALE GENOMIC DNA]</scope>
    <source>
        <strain evidence="3">CECT 8472</strain>
    </source>
</reference>
<evidence type="ECO:0000259" key="1">
    <source>
        <dbReference type="Pfam" id="PF01814"/>
    </source>
</evidence>
<dbReference type="PANTHER" id="PTHR35585:SF1">
    <property type="entry name" value="HHE DOMAIN PROTEIN (AFU_ORTHOLOGUE AFUA_4G00730)"/>
    <property type="match status" value="1"/>
</dbReference>
<evidence type="ECO:0000313" key="3">
    <source>
        <dbReference type="Proteomes" id="UP001595799"/>
    </source>
</evidence>
<protein>
    <submittedName>
        <fullName evidence="2">Hemerythrin domain-containing protein</fullName>
    </submittedName>
</protein>
<sequence>MDIFEAIEQDHQEIRHLIHRLRGVEEEDRTQQEKVFEELKALLLHHHEAEERTFFHALLDNRDARHEGMHALQEHGEHKKVLEQMGDMRPGSDNWWDRFGELEHDILHHLEEEEEDIFPLARKVFSSQEARALGTRIGQVKGGLSAHG</sequence>
<proteinExistence type="predicted"/>
<dbReference type="PANTHER" id="PTHR35585">
    <property type="entry name" value="HHE DOMAIN PROTEIN (AFU_ORTHOLOGUE AFUA_4G00730)"/>
    <property type="match status" value="1"/>
</dbReference>
<feature type="domain" description="Hemerythrin-like" evidence="1">
    <location>
        <begin position="3"/>
        <end position="121"/>
    </location>
</feature>
<dbReference type="InterPro" id="IPR012312">
    <property type="entry name" value="Hemerythrin-like"/>
</dbReference>
<comment type="caution">
    <text evidence="2">The sequence shown here is derived from an EMBL/GenBank/DDBJ whole genome shotgun (WGS) entry which is preliminary data.</text>
</comment>
<accession>A0ABV8UIE9</accession>
<gene>
    <name evidence="2" type="ORF">ACFOW6_05410</name>
</gene>
<organism evidence="2 3">
    <name type="scientific">Fodinicurvata halophila</name>
    <dbReference type="NCBI Taxonomy" id="1419723"/>
    <lineage>
        <taxon>Bacteria</taxon>
        <taxon>Pseudomonadati</taxon>
        <taxon>Pseudomonadota</taxon>
        <taxon>Alphaproteobacteria</taxon>
        <taxon>Rhodospirillales</taxon>
        <taxon>Rhodovibrionaceae</taxon>
        <taxon>Fodinicurvata</taxon>
    </lineage>
</organism>
<name>A0ABV8UIE9_9PROT</name>
<dbReference type="RefSeq" id="WP_382421317.1">
    <property type="nucleotide sequence ID" value="NZ_JBHSCW010000003.1"/>
</dbReference>
<dbReference type="Pfam" id="PF01814">
    <property type="entry name" value="Hemerythrin"/>
    <property type="match status" value="1"/>
</dbReference>
<dbReference type="Gene3D" id="1.20.120.520">
    <property type="entry name" value="nmb1532 protein domain like"/>
    <property type="match status" value="1"/>
</dbReference>
<evidence type="ECO:0000313" key="2">
    <source>
        <dbReference type="EMBL" id="MFC4350975.1"/>
    </source>
</evidence>
<dbReference type="Proteomes" id="UP001595799">
    <property type="component" value="Unassembled WGS sequence"/>
</dbReference>
<dbReference type="EMBL" id="JBHSCW010000003">
    <property type="protein sequence ID" value="MFC4350975.1"/>
    <property type="molecule type" value="Genomic_DNA"/>
</dbReference>
<keyword evidence="3" id="KW-1185">Reference proteome</keyword>